<dbReference type="Proteomes" id="UP000199766">
    <property type="component" value="Unassembled WGS sequence"/>
</dbReference>
<feature type="compositionally biased region" description="Pro residues" evidence="15">
    <location>
        <begin position="78"/>
        <end position="94"/>
    </location>
</feature>
<gene>
    <name evidence="19" type="ORF">SAMN02982919_00310</name>
</gene>
<evidence type="ECO:0000256" key="9">
    <source>
        <dbReference type="ARBA" id="ARBA00022741"/>
    </source>
</evidence>
<feature type="region of interest" description="Disordered" evidence="15">
    <location>
        <begin position="60"/>
        <end position="94"/>
    </location>
</feature>
<comment type="subcellular location">
    <subcellularLocation>
        <location evidence="2">Cell inner membrane</location>
        <topology evidence="2">Multi-pass membrane protein</topology>
    </subcellularLocation>
</comment>
<dbReference type="STRING" id="180197.SAMN02982919_00310"/>
<name>A0A1H9EKP3_9BURK</name>
<sequence>MVALSATRWYQQVQQALAHLLPVTLFGRLAALLFIAVLTSHALAITLLFELRPEFGPGAPGHHPAHVSQPGHASPPGWNAPPPHPGHPPRPPGRNFPAGLLLDIGVRLAALMAAAWVGARWLSQPLHHLAAAARDLGQNIHRPPLPEVGPSECREASRVFNQMQARICQQLQERDRFVAAVSHDLRTPLTRLRLRAECLGDDEQRRLFSRDIAEMDAMIAATLDHLGGGANAEPWVLVDVQALIESLADDQQACGHAVLIQGQAAPLRVQANALRRCLDNLVGNAIRYGGSAQIKLHDTASALTIEVQDHGPGLPEAELERVLAPFYRVEASRNRHSGGVGLGLAIANDIVQRHQGTLQLCNAEGGGLLARVELPRRGAG</sequence>
<evidence type="ECO:0000259" key="17">
    <source>
        <dbReference type="PROSITE" id="PS50109"/>
    </source>
</evidence>
<evidence type="ECO:0000259" key="18">
    <source>
        <dbReference type="PROSITE" id="PS50885"/>
    </source>
</evidence>
<evidence type="ECO:0000313" key="19">
    <source>
        <dbReference type="EMBL" id="SEQ25578.1"/>
    </source>
</evidence>
<evidence type="ECO:0000256" key="13">
    <source>
        <dbReference type="ARBA" id="ARBA00023012"/>
    </source>
</evidence>
<dbReference type="EMBL" id="FOGD01000001">
    <property type="protein sequence ID" value="SEQ25578.1"/>
    <property type="molecule type" value="Genomic_DNA"/>
</dbReference>
<proteinExistence type="predicted"/>
<keyword evidence="20" id="KW-1185">Reference proteome</keyword>
<dbReference type="InterPro" id="IPR004358">
    <property type="entry name" value="Sig_transdc_His_kin-like_C"/>
</dbReference>
<dbReference type="PANTHER" id="PTHR44936:SF5">
    <property type="entry name" value="SENSOR HISTIDINE KINASE ENVZ"/>
    <property type="match status" value="1"/>
</dbReference>
<dbReference type="AlphaFoldDB" id="A0A1H9EKP3"/>
<evidence type="ECO:0000256" key="12">
    <source>
        <dbReference type="ARBA" id="ARBA00022989"/>
    </source>
</evidence>
<evidence type="ECO:0000256" key="14">
    <source>
        <dbReference type="ARBA" id="ARBA00023136"/>
    </source>
</evidence>
<accession>A0A1H9EKP3</accession>
<keyword evidence="9" id="KW-0547">Nucleotide-binding</keyword>
<keyword evidence="5" id="KW-0997">Cell inner membrane</keyword>
<keyword evidence="6" id="KW-0597">Phosphoprotein</keyword>
<dbReference type="InterPro" id="IPR003594">
    <property type="entry name" value="HATPase_dom"/>
</dbReference>
<dbReference type="InterPro" id="IPR036890">
    <property type="entry name" value="HATPase_C_sf"/>
</dbReference>
<evidence type="ECO:0000256" key="4">
    <source>
        <dbReference type="ARBA" id="ARBA00022475"/>
    </source>
</evidence>
<evidence type="ECO:0000256" key="5">
    <source>
        <dbReference type="ARBA" id="ARBA00022519"/>
    </source>
</evidence>
<organism evidence="19 20">
    <name type="scientific">Giesbergeria anulus</name>
    <dbReference type="NCBI Taxonomy" id="180197"/>
    <lineage>
        <taxon>Bacteria</taxon>
        <taxon>Pseudomonadati</taxon>
        <taxon>Pseudomonadota</taxon>
        <taxon>Betaproteobacteria</taxon>
        <taxon>Burkholderiales</taxon>
        <taxon>Comamonadaceae</taxon>
        <taxon>Giesbergeria</taxon>
    </lineage>
</organism>
<dbReference type="SMART" id="SM00388">
    <property type="entry name" value="HisKA"/>
    <property type="match status" value="1"/>
</dbReference>
<dbReference type="InterPro" id="IPR003660">
    <property type="entry name" value="HAMP_dom"/>
</dbReference>
<keyword evidence="14 16" id="KW-0472">Membrane</keyword>
<keyword evidence="11" id="KW-0067">ATP-binding</keyword>
<keyword evidence="10 19" id="KW-0418">Kinase</keyword>
<dbReference type="InterPro" id="IPR036097">
    <property type="entry name" value="HisK_dim/P_sf"/>
</dbReference>
<dbReference type="EC" id="2.7.13.3" evidence="3"/>
<dbReference type="SUPFAM" id="SSF47384">
    <property type="entry name" value="Homodimeric domain of signal transducing histidine kinase"/>
    <property type="match status" value="1"/>
</dbReference>
<dbReference type="InterPro" id="IPR050980">
    <property type="entry name" value="2C_sensor_his_kinase"/>
</dbReference>
<dbReference type="GO" id="GO:0000155">
    <property type="term" value="F:phosphorelay sensor kinase activity"/>
    <property type="evidence" value="ECO:0007669"/>
    <property type="project" value="InterPro"/>
</dbReference>
<feature type="domain" description="Histidine kinase" evidence="17">
    <location>
        <begin position="180"/>
        <end position="378"/>
    </location>
</feature>
<keyword evidence="8 16" id="KW-0812">Transmembrane</keyword>
<evidence type="ECO:0000256" key="10">
    <source>
        <dbReference type="ARBA" id="ARBA00022777"/>
    </source>
</evidence>
<dbReference type="SMART" id="SM00304">
    <property type="entry name" value="HAMP"/>
    <property type="match status" value="1"/>
</dbReference>
<reference evidence="19 20" key="1">
    <citation type="submission" date="2016-10" db="EMBL/GenBank/DDBJ databases">
        <authorList>
            <person name="de Groot N.N."/>
        </authorList>
    </citation>
    <scope>NUCLEOTIDE SEQUENCE [LARGE SCALE GENOMIC DNA]</scope>
    <source>
        <strain evidence="19 20">ATCC 35958</strain>
    </source>
</reference>
<dbReference type="GO" id="GO:0005886">
    <property type="term" value="C:plasma membrane"/>
    <property type="evidence" value="ECO:0007669"/>
    <property type="project" value="UniProtKB-SubCell"/>
</dbReference>
<evidence type="ECO:0000256" key="8">
    <source>
        <dbReference type="ARBA" id="ARBA00022692"/>
    </source>
</evidence>
<dbReference type="Gene3D" id="3.30.565.10">
    <property type="entry name" value="Histidine kinase-like ATPase, C-terminal domain"/>
    <property type="match status" value="1"/>
</dbReference>
<dbReference type="Pfam" id="PF00672">
    <property type="entry name" value="HAMP"/>
    <property type="match status" value="1"/>
</dbReference>
<feature type="domain" description="HAMP" evidence="18">
    <location>
        <begin position="120"/>
        <end position="172"/>
    </location>
</feature>
<dbReference type="PANTHER" id="PTHR44936">
    <property type="entry name" value="SENSOR PROTEIN CREC"/>
    <property type="match status" value="1"/>
</dbReference>
<dbReference type="PRINTS" id="PR00344">
    <property type="entry name" value="BCTRLSENSOR"/>
</dbReference>
<keyword evidence="7" id="KW-0808">Transferase</keyword>
<comment type="catalytic activity">
    <reaction evidence="1">
        <text>ATP + protein L-histidine = ADP + protein N-phospho-L-histidine.</text>
        <dbReference type="EC" id="2.7.13.3"/>
    </reaction>
</comment>
<keyword evidence="13" id="KW-0902">Two-component regulatory system</keyword>
<dbReference type="SUPFAM" id="SSF55874">
    <property type="entry name" value="ATPase domain of HSP90 chaperone/DNA topoisomerase II/histidine kinase"/>
    <property type="match status" value="1"/>
</dbReference>
<dbReference type="InterPro" id="IPR003661">
    <property type="entry name" value="HisK_dim/P_dom"/>
</dbReference>
<dbReference type="Pfam" id="PF02518">
    <property type="entry name" value="HATPase_c"/>
    <property type="match status" value="1"/>
</dbReference>
<keyword evidence="4" id="KW-1003">Cell membrane</keyword>
<dbReference type="Pfam" id="PF00512">
    <property type="entry name" value="HisKA"/>
    <property type="match status" value="1"/>
</dbReference>
<evidence type="ECO:0000313" key="20">
    <source>
        <dbReference type="Proteomes" id="UP000199766"/>
    </source>
</evidence>
<evidence type="ECO:0000256" key="3">
    <source>
        <dbReference type="ARBA" id="ARBA00012438"/>
    </source>
</evidence>
<evidence type="ECO:0000256" key="6">
    <source>
        <dbReference type="ARBA" id="ARBA00022553"/>
    </source>
</evidence>
<dbReference type="PROSITE" id="PS50885">
    <property type="entry name" value="HAMP"/>
    <property type="match status" value="1"/>
</dbReference>
<dbReference type="OrthoDB" id="9804645at2"/>
<evidence type="ECO:0000256" key="2">
    <source>
        <dbReference type="ARBA" id="ARBA00004429"/>
    </source>
</evidence>
<dbReference type="CDD" id="cd00082">
    <property type="entry name" value="HisKA"/>
    <property type="match status" value="1"/>
</dbReference>
<feature type="transmembrane region" description="Helical" evidence="16">
    <location>
        <begin position="29"/>
        <end position="49"/>
    </location>
</feature>
<dbReference type="RefSeq" id="WP_091451692.1">
    <property type="nucleotide sequence ID" value="NZ_FOGD01000001.1"/>
</dbReference>
<dbReference type="Gene3D" id="1.10.287.130">
    <property type="match status" value="1"/>
</dbReference>
<evidence type="ECO:0000256" key="7">
    <source>
        <dbReference type="ARBA" id="ARBA00022679"/>
    </source>
</evidence>
<evidence type="ECO:0000256" key="11">
    <source>
        <dbReference type="ARBA" id="ARBA00022840"/>
    </source>
</evidence>
<dbReference type="InterPro" id="IPR005467">
    <property type="entry name" value="His_kinase_dom"/>
</dbReference>
<protein>
    <recommendedName>
        <fullName evidence="3">histidine kinase</fullName>
        <ecNumber evidence="3">2.7.13.3</ecNumber>
    </recommendedName>
</protein>
<keyword evidence="12 16" id="KW-1133">Transmembrane helix</keyword>
<evidence type="ECO:0000256" key="15">
    <source>
        <dbReference type="SAM" id="MobiDB-lite"/>
    </source>
</evidence>
<evidence type="ECO:0000256" key="16">
    <source>
        <dbReference type="SAM" id="Phobius"/>
    </source>
</evidence>
<dbReference type="GO" id="GO:0005524">
    <property type="term" value="F:ATP binding"/>
    <property type="evidence" value="ECO:0007669"/>
    <property type="project" value="UniProtKB-KW"/>
</dbReference>
<dbReference type="SMART" id="SM00387">
    <property type="entry name" value="HATPase_c"/>
    <property type="match status" value="1"/>
</dbReference>
<evidence type="ECO:0000256" key="1">
    <source>
        <dbReference type="ARBA" id="ARBA00000085"/>
    </source>
</evidence>
<dbReference type="PROSITE" id="PS50109">
    <property type="entry name" value="HIS_KIN"/>
    <property type="match status" value="1"/>
</dbReference>